<keyword evidence="2" id="KW-1185">Reference proteome</keyword>
<sequence>MRPLLQAPETACLAQEHHPRRYRMHDLVRLHAAELAHRDLSEEDREAAALRRLIDFHLHTDAEHADLLALWQRAGPRSSATTILRS</sequence>
<protein>
    <submittedName>
        <fullName evidence="1">Uncharacterized protein</fullName>
    </submittedName>
</protein>
<proteinExistence type="predicted"/>
<evidence type="ECO:0000313" key="2">
    <source>
        <dbReference type="Proteomes" id="UP001239397"/>
    </source>
</evidence>
<name>A0A9Y2JPW0_9PSEU</name>
<dbReference type="RefSeq" id="WP_285997276.1">
    <property type="nucleotide sequence ID" value="NZ_CP127295.1"/>
</dbReference>
<dbReference type="KEGG" id="amog:QRX60_43300"/>
<organism evidence="1 2">
    <name type="scientific">Amycolatopsis mongoliensis</name>
    <dbReference type="NCBI Taxonomy" id="715475"/>
    <lineage>
        <taxon>Bacteria</taxon>
        <taxon>Bacillati</taxon>
        <taxon>Actinomycetota</taxon>
        <taxon>Actinomycetes</taxon>
        <taxon>Pseudonocardiales</taxon>
        <taxon>Pseudonocardiaceae</taxon>
        <taxon>Amycolatopsis</taxon>
    </lineage>
</organism>
<gene>
    <name evidence="1" type="ORF">QRX60_43300</name>
</gene>
<reference evidence="1 2" key="1">
    <citation type="submission" date="2023-06" db="EMBL/GenBank/DDBJ databases">
        <authorList>
            <person name="Oyuntsetseg B."/>
            <person name="Kim S.B."/>
        </authorList>
    </citation>
    <scope>NUCLEOTIDE SEQUENCE [LARGE SCALE GENOMIC DNA]</scope>
    <source>
        <strain evidence="1 2">4-36</strain>
    </source>
</reference>
<accession>A0A9Y2JPW0</accession>
<dbReference type="EMBL" id="CP127295">
    <property type="protein sequence ID" value="WIY00814.1"/>
    <property type="molecule type" value="Genomic_DNA"/>
</dbReference>
<dbReference type="AlphaFoldDB" id="A0A9Y2JPW0"/>
<dbReference type="Proteomes" id="UP001239397">
    <property type="component" value="Chromosome"/>
</dbReference>
<evidence type="ECO:0000313" key="1">
    <source>
        <dbReference type="EMBL" id="WIY00814.1"/>
    </source>
</evidence>